<dbReference type="PANTHER" id="PTHR30055:SF234">
    <property type="entry name" value="HTH-TYPE TRANSCRIPTIONAL REGULATOR BETI"/>
    <property type="match status" value="1"/>
</dbReference>
<dbReference type="Proteomes" id="UP000321424">
    <property type="component" value="Unassembled WGS sequence"/>
</dbReference>
<keyword evidence="8" id="KW-1185">Reference proteome</keyword>
<feature type="domain" description="HTH tetR-type" evidence="6">
    <location>
        <begin position="16"/>
        <end position="76"/>
    </location>
</feature>
<keyword evidence="1" id="KW-0678">Repressor</keyword>
<dbReference type="InterPro" id="IPR009057">
    <property type="entry name" value="Homeodomain-like_sf"/>
</dbReference>
<evidence type="ECO:0000313" key="7">
    <source>
        <dbReference type="EMBL" id="GEM38727.1"/>
    </source>
</evidence>
<reference evidence="7 8" key="1">
    <citation type="submission" date="2019-07" db="EMBL/GenBank/DDBJ databases">
        <title>Whole genome shotgun sequence of Nocardia ninae NBRC 108245.</title>
        <authorList>
            <person name="Hosoyama A."/>
            <person name="Uohara A."/>
            <person name="Ohji S."/>
            <person name="Ichikawa N."/>
        </authorList>
    </citation>
    <scope>NUCLEOTIDE SEQUENCE [LARGE SCALE GENOMIC DNA]</scope>
    <source>
        <strain evidence="7 8">NBRC 108245</strain>
    </source>
</reference>
<dbReference type="InterPro" id="IPR039538">
    <property type="entry name" value="BetI_C"/>
</dbReference>
<evidence type="ECO:0000259" key="6">
    <source>
        <dbReference type="PROSITE" id="PS50977"/>
    </source>
</evidence>
<dbReference type="GO" id="GO:0003700">
    <property type="term" value="F:DNA-binding transcription factor activity"/>
    <property type="evidence" value="ECO:0007669"/>
    <property type="project" value="TreeGrafter"/>
</dbReference>
<keyword evidence="2" id="KW-0805">Transcription regulation</keyword>
<evidence type="ECO:0000313" key="8">
    <source>
        <dbReference type="Proteomes" id="UP000321424"/>
    </source>
</evidence>
<dbReference type="InterPro" id="IPR050109">
    <property type="entry name" value="HTH-type_TetR-like_transc_reg"/>
</dbReference>
<dbReference type="Pfam" id="PF00440">
    <property type="entry name" value="TetR_N"/>
    <property type="match status" value="1"/>
</dbReference>
<evidence type="ECO:0000256" key="5">
    <source>
        <dbReference type="PROSITE-ProRule" id="PRU00335"/>
    </source>
</evidence>
<comment type="caution">
    <text evidence="7">The sequence shown here is derived from an EMBL/GenBank/DDBJ whole genome shotgun (WGS) entry which is preliminary data.</text>
</comment>
<keyword evidence="3 5" id="KW-0238">DNA-binding</keyword>
<organism evidence="7 8">
    <name type="scientific">Nocardia ninae NBRC 108245</name>
    <dbReference type="NCBI Taxonomy" id="1210091"/>
    <lineage>
        <taxon>Bacteria</taxon>
        <taxon>Bacillati</taxon>
        <taxon>Actinomycetota</taxon>
        <taxon>Actinomycetes</taxon>
        <taxon>Mycobacteriales</taxon>
        <taxon>Nocardiaceae</taxon>
        <taxon>Nocardia</taxon>
    </lineage>
</organism>
<dbReference type="SUPFAM" id="SSF46689">
    <property type="entry name" value="Homeodomain-like"/>
    <property type="match status" value="1"/>
</dbReference>
<gene>
    <name evidence="7" type="ORF">NN4_32460</name>
</gene>
<evidence type="ECO:0000256" key="2">
    <source>
        <dbReference type="ARBA" id="ARBA00023015"/>
    </source>
</evidence>
<dbReference type="RefSeq" id="WP_147131317.1">
    <property type="nucleotide sequence ID" value="NZ_BJXA01000018.1"/>
</dbReference>
<dbReference type="PROSITE" id="PS50977">
    <property type="entry name" value="HTH_TETR_2"/>
    <property type="match status" value="1"/>
</dbReference>
<dbReference type="InterPro" id="IPR001647">
    <property type="entry name" value="HTH_TetR"/>
</dbReference>
<dbReference type="PRINTS" id="PR00455">
    <property type="entry name" value="HTHTETR"/>
</dbReference>
<dbReference type="EMBL" id="BJXA01000018">
    <property type="protein sequence ID" value="GEM38727.1"/>
    <property type="molecule type" value="Genomic_DNA"/>
</dbReference>
<keyword evidence="4" id="KW-0804">Transcription</keyword>
<feature type="DNA-binding region" description="H-T-H motif" evidence="5">
    <location>
        <begin position="39"/>
        <end position="58"/>
    </location>
</feature>
<proteinExistence type="predicted"/>
<accession>A0A511MF10</accession>
<sequence length="217" mass="23027">MGGKGAAVRGVGTAYDERRQSILEAVFTIVDTEGVERMSIRNVAQQAGVSIGRVQHYFPTKDDLLAAAFTSITEAGGNRVRERVAAAGTDDPIAVLRAILAETIPRTAADRRLFRIMQAFETHALPRPSLAVQVTEGYGGLIDLIALLLGRTVATDLDVAAAARELLALSTGLAGLTLTGNITADQAEHIVFARLDSFVNGCRGSDCALSPLRRDLL</sequence>
<dbReference type="Pfam" id="PF13977">
    <property type="entry name" value="TetR_C_6"/>
    <property type="match status" value="1"/>
</dbReference>
<evidence type="ECO:0000256" key="4">
    <source>
        <dbReference type="ARBA" id="ARBA00023163"/>
    </source>
</evidence>
<dbReference type="PANTHER" id="PTHR30055">
    <property type="entry name" value="HTH-TYPE TRANSCRIPTIONAL REGULATOR RUTR"/>
    <property type="match status" value="1"/>
</dbReference>
<dbReference type="Gene3D" id="1.10.357.10">
    <property type="entry name" value="Tetracycline Repressor, domain 2"/>
    <property type="match status" value="1"/>
</dbReference>
<name>A0A511MF10_9NOCA</name>
<evidence type="ECO:0000256" key="3">
    <source>
        <dbReference type="ARBA" id="ARBA00023125"/>
    </source>
</evidence>
<dbReference type="AlphaFoldDB" id="A0A511MF10"/>
<dbReference type="GO" id="GO:0000976">
    <property type="term" value="F:transcription cis-regulatory region binding"/>
    <property type="evidence" value="ECO:0007669"/>
    <property type="project" value="TreeGrafter"/>
</dbReference>
<dbReference type="InterPro" id="IPR036271">
    <property type="entry name" value="Tet_transcr_reg_TetR-rel_C_sf"/>
</dbReference>
<evidence type="ECO:0000256" key="1">
    <source>
        <dbReference type="ARBA" id="ARBA00022491"/>
    </source>
</evidence>
<protein>
    <recommendedName>
        <fullName evidence="6">HTH tetR-type domain-containing protein</fullName>
    </recommendedName>
</protein>
<dbReference type="OrthoDB" id="3474596at2"/>
<dbReference type="SUPFAM" id="SSF48498">
    <property type="entry name" value="Tetracyclin repressor-like, C-terminal domain"/>
    <property type="match status" value="1"/>
</dbReference>